<protein>
    <submittedName>
        <fullName evidence="1">Uncharacterized protein</fullName>
    </submittedName>
</protein>
<organism evidence="1 2">
    <name type="scientific">Streptomyces bottropensis ATCC 25435</name>
    <dbReference type="NCBI Taxonomy" id="1054862"/>
    <lineage>
        <taxon>Bacteria</taxon>
        <taxon>Bacillati</taxon>
        <taxon>Actinomycetota</taxon>
        <taxon>Actinomycetes</taxon>
        <taxon>Kitasatosporales</taxon>
        <taxon>Streptomycetaceae</taxon>
        <taxon>Streptomyces</taxon>
    </lineage>
</organism>
<reference evidence="2" key="1">
    <citation type="journal article" date="2013" name="Genome Announc.">
        <title>Draft Genome Sequence of Streptomyces bottropensis ATCC 25435, a Bottromycin-Producing Actinomycete.</title>
        <authorList>
            <person name="Zhang H."/>
            <person name="Zhou W."/>
            <person name="Zhuang Y."/>
            <person name="Liang X."/>
            <person name="Liu T."/>
        </authorList>
    </citation>
    <scope>NUCLEOTIDE SEQUENCE [LARGE SCALE GENOMIC DNA]</scope>
    <source>
        <strain evidence="2">ATCC 25435</strain>
    </source>
</reference>
<gene>
    <name evidence="1" type="ORF">SBD_6088</name>
</gene>
<accession>M3D9Q0</accession>
<evidence type="ECO:0000313" key="1">
    <source>
        <dbReference type="EMBL" id="EMF53012.1"/>
    </source>
</evidence>
<proteinExistence type="predicted"/>
<dbReference type="Proteomes" id="UP000030760">
    <property type="component" value="Unassembled WGS sequence"/>
</dbReference>
<name>M3D9Q0_9ACTN</name>
<dbReference type="EMBL" id="KB405094">
    <property type="protein sequence ID" value="EMF53012.1"/>
    <property type="molecule type" value="Genomic_DNA"/>
</dbReference>
<evidence type="ECO:0000313" key="2">
    <source>
        <dbReference type="Proteomes" id="UP000030760"/>
    </source>
</evidence>
<sequence>MRDMLLSGIRSAEQLNRTWINSIDPRAELRAFISRSQ</sequence>
<dbReference type="AlphaFoldDB" id="M3D9Q0"/>